<dbReference type="Proteomes" id="UP000253919">
    <property type="component" value="Unassembled WGS sequence"/>
</dbReference>
<name>A0A369QQX3_9BACT</name>
<dbReference type="RefSeq" id="WP_317047611.1">
    <property type="nucleotide sequence ID" value="NZ_QASA01000001.1"/>
</dbReference>
<dbReference type="GO" id="GO:0106008">
    <property type="term" value="F:2-oxoglutaramate amidase activity"/>
    <property type="evidence" value="ECO:0007669"/>
    <property type="project" value="TreeGrafter"/>
</dbReference>
<dbReference type="InterPro" id="IPR052737">
    <property type="entry name" value="Omega-amidase_YafV"/>
</dbReference>
<dbReference type="GO" id="GO:0050152">
    <property type="term" value="F:omega-amidase activity"/>
    <property type="evidence" value="ECO:0007669"/>
    <property type="project" value="TreeGrafter"/>
</dbReference>
<protein>
    <submittedName>
        <fullName evidence="2">Hydrolase YafV</fullName>
    </submittedName>
</protein>
<reference evidence="2 3" key="1">
    <citation type="submission" date="2018-04" db="EMBL/GenBank/DDBJ databases">
        <title>Adhaeribacter sp. HMF7616 genome sequencing and assembly.</title>
        <authorList>
            <person name="Kang H."/>
            <person name="Kang J."/>
            <person name="Cha I."/>
            <person name="Kim H."/>
            <person name="Joh K."/>
        </authorList>
    </citation>
    <scope>NUCLEOTIDE SEQUENCE [LARGE SCALE GENOMIC DNA]</scope>
    <source>
        <strain evidence="2 3">HMF7616</strain>
    </source>
</reference>
<dbReference type="AlphaFoldDB" id="A0A369QQX3"/>
<dbReference type="PROSITE" id="PS50263">
    <property type="entry name" value="CN_HYDROLASE"/>
    <property type="match status" value="1"/>
</dbReference>
<evidence type="ECO:0000313" key="2">
    <source>
        <dbReference type="EMBL" id="RDC64578.1"/>
    </source>
</evidence>
<comment type="caution">
    <text evidence="2">The sequence shown here is derived from an EMBL/GenBank/DDBJ whole genome shotgun (WGS) entry which is preliminary data.</text>
</comment>
<dbReference type="PANTHER" id="PTHR47799:SF1">
    <property type="entry name" value="OMEGA-AMIDASE YAFV"/>
    <property type="match status" value="1"/>
</dbReference>
<dbReference type="InterPro" id="IPR003010">
    <property type="entry name" value="C-N_Hydrolase"/>
</dbReference>
<dbReference type="Pfam" id="PF00795">
    <property type="entry name" value="CN_hydrolase"/>
    <property type="match status" value="1"/>
</dbReference>
<dbReference type="PANTHER" id="PTHR47799">
    <property type="entry name" value="OMEGA-AMIDASE YAFV"/>
    <property type="match status" value="1"/>
</dbReference>
<evidence type="ECO:0000259" key="1">
    <source>
        <dbReference type="PROSITE" id="PS50263"/>
    </source>
</evidence>
<keyword evidence="3" id="KW-1185">Reference proteome</keyword>
<gene>
    <name evidence="2" type="ORF">AHMF7616_03194</name>
</gene>
<evidence type="ECO:0000313" key="3">
    <source>
        <dbReference type="Proteomes" id="UP000253919"/>
    </source>
</evidence>
<keyword evidence="2" id="KW-0378">Hydrolase</keyword>
<dbReference type="EMBL" id="QASA01000001">
    <property type="protein sequence ID" value="RDC64578.1"/>
    <property type="molecule type" value="Genomic_DNA"/>
</dbReference>
<organism evidence="2 3">
    <name type="scientific">Adhaeribacter pallidiroseus</name>
    <dbReference type="NCBI Taxonomy" id="2072847"/>
    <lineage>
        <taxon>Bacteria</taxon>
        <taxon>Pseudomonadati</taxon>
        <taxon>Bacteroidota</taxon>
        <taxon>Cytophagia</taxon>
        <taxon>Cytophagales</taxon>
        <taxon>Hymenobacteraceae</taxon>
        <taxon>Adhaeribacter</taxon>
    </lineage>
</organism>
<accession>A0A369QQX3</accession>
<dbReference type="InterPro" id="IPR036526">
    <property type="entry name" value="C-N_Hydrolase_sf"/>
</dbReference>
<sequence>MICYDLRFPVWSRNVQNEYDVLLYVANWPAKRSLAWKTLLAARAIENVAYVVGVNRIGEDDNGHDYAGDSMVVNFKGDLLFNAADQEITQTVTLNQQELADFRQSFPTYLDADVFRLE</sequence>
<feature type="domain" description="CN hydrolase" evidence="1">
    <location>
        <begin position="1"/>
        <end position="96"/>
    </location>
</feature>
<dbReference type="Gene3D" id="3.60.110.10">
    <property type="entry name" value="Carbon-nitrogen hydrolase"/>
    <property type="match status" value="1"/>
</dbReference>
<proteinExistence type="predicted"/>
<dbReference type="SUPFAM" id="SSF56317">
    <property type="entry name" value="Carbon-nitrogen hydrolase"/>
    <property type="match status" value="1"/>
</dbReference>